<name>A0ABY0VAJ4_9ACTO</name>
<dbReference type="SUPFAM" id="SSF51735">
    <property type="entry name" value="NAD(P)-binding Rossmann-fold domains"/>
    <property type="match status" value="1"/>
</dbReference>
<comment type="similarity">
    <text evidence="1 3">Belongs to the short-chain dehydrogenases/reductases (SDR) family.</text>
</comment>
<dbReference type="Proteomes" id="UP000198976">
    <property type="component" value="Chromosome I"/>
</dbReference>
<evidence type="ECO:0000256" key="1">
    <source>
        <dbReference type="ARBA" id="ARBA00006484"/>
    </source>
</evidence>
<dbReference type="CDD" id="cd05233">
    <property type="entry name" value="SDR_c"/>
    <property type="match status" value="1"/>
</dbReference>
<reference evidence="4 5" key="1">
    <citation type="submission" date="2016-10" db="EMBL/GenBank/DDBJ databases">
        <authorList>
            <person name="Varghese N."/>
            <person name="Submissions S."/>
        </authorList>
    </citation>
    <scope>NUCLEOTIDE SEQUENCE [LARGE SCALE GENOMIC DNA]</scope>
    <source>
        <strain evidence="4 5">DSM 9169</strain>
    </source>
</reference>
<dbReference type="EMBL" id="LT629792">
    <property type="protein sequence ID" value="SDU03700.1"/>
    <property type="molecule type" value="Genomic_DNA"/>
</dbReference>
<keyword evidence="5" id="KW-1185">Reference proteome</keyword>
<dbReference type="PRINTS" id="PR00080">
    <property type="entry name" value="SDRFAMILY"/>
</dbReference>
<gene>
    <name evidence="4" type="ORF">SAMN04489714_1773</name>
</gene>
<dbReference type="PANTHER" id="PTHR44196">
    <property type="entry name" value="DEHYDROGENASE/REDUCTASE SDR FAMILY MEMBER 7B"/>
    <property type="match status" value="1"/>
</dbReference>
<dbReference type="PIRSF" id="PIRSF000126">
    <property type="entry name" value="11-beta-HSD1"/>
    <property type="match status" value="1"/>
</dbReference>
<keyword evidence="2" id="KW-0560">Oxidoreductase</keyword>
<protein>
    <recommendedName>
        <fullName evidence="6">Short-chain dehydrogenase</fullName>
    </recommendedName>
</protein>
<dbReference type="Pfam" id="PF00106">
    <property type="entry name" value="adh_short"/>
    <property type="match status" value="1"/>
</dbReference>
<dbReference type="Gene3D" id="3.40.50.720">
    <property type="entry name" value="NAD(P)-binding Rossmann-like Domain"/>
    <property type="match status" value="1"/>
</dbReference>
<dbReference type="PANTHER" id="PTHR44196:SF2">
    <property type="entry name" value="SHORT-CHAIN DEHYDROGENASE-RELATED"/>
    <property type="match status" value="1"/>
</dbReference>
<organism evidence="4 5">
    <name type="scientific">Schaalia radingae</name>
    <dbReference type="NCBI Taxonomy" id="131110"/>
    <lineage>
        <taxon>Bacteria</taxon>
        <taxon>Bacillati</taxon>
        <taxon>Actinomycetota</taxon>
        <taxon>Actinomycetes</taxon>
        <taxon>Actinomycetales</taxon>
        <taxon>Actinomycetaceae</taxon>
        <taxon>Schaalia</taxon>
    </lineage>
</organism>
<accession>A0ABY0VAJ4</accession>
<evidence type="ECO:0000256" key="3">
    <source>
        <dbReference type="RuleBase" id="RU000363"/>
    </source>
</evidence>
<dbReference type="InterPro" id="IPR036291">
    <property type="entry name" value="NAD(P)-bd_dom_sf"/>
</dbReference>
<evidence type="ECO:0000313" key="4">
    <source>
        <dbReference type="EMBL" id="SDU03700.1"/>
    </source>
</evidence>
<evidence type="ECO:0000313" key="5">
    <source>
        <dbReference type="Proteomes" id="UP000198976"/>
    </source>
</evidence>
<proteinExistence type="inferred from homology"/>
<sequence length="268" mass="29090">MRRRPYDEVMGTALVTGATSGLGEEFCWQLAEAGHDLVLVARTQEKLDDLSNRLEQIANITTEVIAADLSQTGDVQRVAERLDVQPDDESGCAPVGLLVNNAGMGLGEEFLDNELETEEQALDVMVRAVMVLSYHAGRAMRRRGVGAICNISSIAAETGMGTYSAHKAWVKAFSEGLAFELEGTGVTVTAVSPGMTRTNFHKAADVDVSDTPGWIWSDAETVVSQALEAVRRGRVLVTPTALYKSANVVSRLTPRWLMRKVMRAVPHM</sequence>
<evidence type="ECO:0008006" key="6">
    <source>
        <dbReference type="Google" id="ProtNLM"/>
    </source>
</evidence>
<dbReference type="PRINTS" id="PR00081">
    <property type="entry name" value="GDHRDH"/>
</dbReference>
<dbReference type="InterPro" id="IPR002347">
    <property type="entry name" value="SDR_fam"/>
</dbReference>
<evidence type="ECO:0000256" key="2">
    <source>
        <dbReference type="ARBA" id="ARBA00023002"/>
    </source>
</evidence>